<feature type="compositionally biased region" description="Gly residues" evidence="2">
    <location>
        <begin position="907"/>
        <end position="916"/>
    </location>
</feature>
<feature type="region of interest" description="Disordered" evidence="2">
    <location>
        <begin position="1"/>
        <end position="239"/>
    </location>
</feature>
<feature type="compositionally biased region" description="Basic and acidic residues" evidence="2">
    <location>
        <begin position="7"/>
        <end position="16"/>
    </location>
</feature>
<protein>
    <submittedName>
        <fullName evidence="3">Uncharacterized protein</fullName>
    </submittedName>
</protein>
<sequence length="916" mass="101958">MYPRGRTGRDRSRDPSRTFPQGGRERDYSRNYRNNRDREGYWDHETFERRGGGRDVRDGRERDRDGRDSGREREPHPLPAPLPPPLPVAPPAPPAPLLPTPLLPDQQSNYTREQSSVISRRGSITREPLPLLDSNSRRQPGATSTRKETFAEPSPRERGMIADPQGAPPPRRQISGSGPGSWGGDDRARSETLRNSVELNNSHRLSRSPAESPRSAHRAASPTTSAAATPTTTNSTINFTSALMPPSALSYSTATAHNGGKEQRYASIFQEASFAYCKYLEALNNFKIADKECRDHAEHFNLFPVMRERYEGNARAAKKELNIAQEALRHKSIPLEELCRQLFKEHAVNTGTENAIVFFQKIQKELGNASLTQFVKSNAPAPALVPSGPSKSEFQQLRDELQNMKKKQEEDEKMRQNFHNEFHNYKNSQSDRFRSLSSRHSKIEALQKELKIEVEQTKHTAVKTEEGLKTAMTLLKEVKVDVEKLQEAANAKGSTDVVMGDAGNDIGTVSEQVKRLFGSLKTIQDELITSQKKVAQTASKCANDIKGLEQKISKLDIKELQASQIQGALPLQEYATKSDISRLEDHMHQQDNLIDNVRTGIEGDTALVSETIHLLETTLEKNNQETGERVQALEQTWNDRIKNLTSLQERDRAVHLEEIKSLRGVHQRFATNMEEVGNRVGYVESQLEGHAVAISHVDQKMTNFTTKDFYERVIQELMKINPMIFSQTHQLSSVCNEVKTMKDALRNLGERLKQLTEQRNINANLSPHSVLDAASAQDGPSNGALKSDSSEGPSPSLASAVADIDTLRTRIDGVEKGLADHIAAYLKRINDIKDWTVSASERLALHTESAAAISEDIKALREYLASLSGSTMQIPNAAGADRWRAVASYQDQMQGITSSSNENGNTVGNGNGNGDF</sequence>
<feature type="compositionally biased region" description="Polar residues" evidence="2">
    <location>
        <begin position="105"/>
        <end position="118"/>
    </location>
</feature>
<dbReference type="InParanoid" id="A0A3N4KYJ7"/>
<dbReference type="EMBL" id="ML119112">
    <property type="protein sequence ID" value="RPB15640.1"/>
    <property type="molecule type" value="Genomic_DNA"/>
</dbReference>
<proteinExistence type="predicted"/>
<dbReference type="OrthoDB" id="5422260at2759"/>
<feature type="compositionally biased region" description="Low complexity" evidence="2">
    <location>
        <begin position="219"/>
        <end position="239"/>
    </location>
</feature>
<accession>A0A3N4KYJ7</accession>
<reference evidence="3 4" key="1">
    <citation type="journal article" date="2018" name="Nat. Ecol. Evol.">
        <title>Pezizomycetes genomes reveal the molecular basis of ectomycorrhizal truffle lifestyle.</title>
        <authorList>
            <person name="Murat C."/>
            <person name="Payen T."/>
            <person name="Noel B."/>
            <person name="Kuo A."/>
            <person name="Morin E."/>
            <person name="Chen J."/>
            <person name="Kohler A."/>
            <person name="Krizsan K."/>
            <person name="Balestrini R."/>
            <person name="Da Silva C."/>
            <person name="Montanini B."/>
            <person name="Hainaut M."/>
            <person name="Levati E."/>
            <person name="Barry K.W."/>
            <person name="Belfiori B."/>
            <person name="Cichocki N."/>
            <person name="Clum A."/>
            <person name="Dockter R.B."/>
            <person name="Fauchery L."/>
            <person name="Guy J."/>
            <person name="Iotti M."/>
            <person name="Le Tacon F."/>
            <person name="Lindquist E.A."/>
            <person name="Lipzen A."/>
            <person name="Malagnac F."/>
            <person name="Mello A."/>
            <person name="Molinier V."/>
            <person name="Miyauchi S."/>
            <person name="Poulain J."/>
            <person name="Riccioni C."/>
            <person name="Rubini A."/>
            <person name="Sitrit Y."/>
            <person name="Splivallo R."/>
            <person name="Traeger S."/>
            <person name="Wang M."/>
            <person name="Zifcakova L."/>
            <person name="Wipf D."/>
            <person name="Zambonelli A."/>
            <person name="Paolocci F."/>
            <person name="Nowrousian M."/>
            <person name="Ottonello S."/>
            <person name="Baldrian P."/>
            <person name="Spatafora J.W."/>
            <person name="Henrissat B."/>
            <person name="Nagy L.G."/>
            <person name="Aury J.M."/>
            <person name="Wincker P."/>
            <person name="Grigoriev I.V."/>
            <person name="Bonfante P."/>
            <person name="Martin F.M."/>
        </authorList>
    </citation>
    <scope>NUCLEOTIDE SEQUENCE [LARGE SCALE GENOMIC DNA]</scope>
    <source>
        <strain evidence="3 4">CCBAS932</strain>
    </source>
</reference>
<feature type="compositionally biased region" description="Polar residues" evidence="2">
    <location>
        <begin position="193"/>
        <end position="203"/>
    </location>
</feature>
<name>A0A3N4KYJ7_9PEZI</name>
<feature type="compositionally biased region" description="Basic and acidic residues" evidence="2">
    <location>
        <begin position="145"/>
        <end position="160"/>
    </location>
</feature>
<evidence type="ECO:0000313" key="3">
    <source>
        <dbReference type="EMBL" id="RPB15640.1"/>
    </source>
</evidence>
<keyword evidence="1" id="KW-0175">Coiled coil</keyword>
<dbReference type="AlphaFoldDB" id="A0A3N4KYJ7"/>
<feature type="compositionally biased region" description="Basic and acidic residues" evidence="2">
    <location>
        <begin position="23"/>
        <end position="76"/>
    </location>
</feature>
<feature type="compositionally biased region" description="Polar residues" evidence="2">
    <location>
        <begin position="133"/>
        <end position="144"/>
    </location>
</feature>
<evidence type="ECO:0000313" key="4">
    <source>
        <dbReference type="Proteomes" id="UP000277580"/>
    </source>
</evidence>
<feature type="coiled-coil region" evidence="1">
    <location>
        <begin position="391"/>
        <end position="421"/>
    </location>
</feature>
<evidence type="ECO:0000256" key="2">
    <source>
        <dbReference type="SAM" id="MobiDB-lite"/>
    </source>
</evidence>
<feature type="region of interest" description="Disordered" evidence="2">
    <location>
        <begin position="895"/>
        <end position="916"/>
    </location>
</feature>
<organism evidence="3 4">
    <name type="scientific">Morchella conica CCBAS932</name>
    <dbReference type="NCBI Taxonomy" id="1392247"/>
    <lineage>
        <taxon>Eukaryota</taxon>
        <taxon>Fungi</taxon>
        <taxon>Dikarya</taxon>
        <taxon>Ascomycota</taxon>
        <taxon>Pezizomycotina</taxon>
        <taxon>Pezizomycetes</taxon>
        <taxon>Pezizales</taxon>
        <taxon>Morchellaceae</taxon>
        <taxon>Morchella</taxon>
    </lineage>
</organism>
<dbReference type="STRING" id="1392247.A0A3N4KYJ7"/>
<gene>
    <name evidence="3" type="ORF">P167DRAFT_571288</name>
</gene>
<feature type="region of interest" description="Disordered" evidence="2">
    <location>
        <begin position="772"/>
        <end position="797"/>
    </location>
</feature>
<evidence type="ECO:0000256" key="1">
    <source>
        <dbReference type="SAM" id="Coils"/>
    </source>
</evidence>
<dbReference type="Proteomes" id="UP000277580">
    <property type="component" value="Unassembled WGS sequence"/>
</dbReference>
<feature type="compositionally biased region" description="Pro residues" evidence="2">
    <location>
        <begin position="77"/>
        <end position="102"/>
    </location>
</feature>
<keyword evidence="4" id="KW-1185">Reference proteome</keyword>